<gene>
    <name evidence="1" type="ORF">BDN72DRAFT_774827</name>
</gene>
<evidence type="ECO:0000313" key="2">
    <source>
        <dbReference type="Proteomes" id="UP000308600"/>
    </source>
</evidence>
<sequence>MSTTNLTFVSAHILAVALGTPLMYLVLIISKSLLLRQIVPSAFRHIPGPPSQSWVKGNLGQLFNPKGLPFHQRLVDAYGGMVKVYGFFGDEQLYISDPRALHNIILKDHDAFEETSVFTETNKVIFGPGLIAVTGDQHRKQRKIVSPIFALPELRRLTPVFYDIGEKLVSVIEREINVNKDSVFDMSEWVGRTALESVGRTILGHSFDPLDSPSSNPYTAAVKELIPTIFSLSLVRQFAPFLSKLGSPSFRRRLVEWTPNQAVQKVKEMSDAMHTAAMGILKSKKEELGKREENGVDDMAESRDVISTLLRANEKAAFGEKLSDDELAGQITVLIFGAQDTTSSSLSRMLHLLASHPAIQAKVREEIRTAMGGEQRRLGFEEIMGLPWLDAVMKETLRLYPPVPFVRRTAIKERTIPYSKSGSLDDDEITAVMIPEGTTIFVSIAGSNRLESVWGPDAKEWRPERWLNPDGDIKEVVENKVRLPGIYSGMMSFLGGSRSCVGYRFAQIEMKIILATLLSKFTFAATRDEVVWNLSQIISSSVRTVNNGEVEEKKGLPLIVQCAPNM</sequence>
<dbReference type="EMBL" id="ML208484">
    <property type="protein sequence ID" value="TFK64221.1"/>
    <property type="molecule type" value="Genomic_DNA"/>
</dbReference>
<proteinExistence type="predicted"/>
<accession>A0ACD3AEW8</accession>
<keyword evidence="2" id="KW-1185">Reference proteome</keyword>
<organism evidence="1 2">
    <name type="scientific">Pluteus cervinus</name>
    <dbReference type="NCBI Taxonomy" id="181527"/>
    <lineage>
        <taxon>Eukaryota</taxon>
        <taxon>Fungi</taxon>
        <taxon>Dikarya</taxon>
        <taxon>Basidiomycota</taxon>
        <taxon>Agaricomycotina</taxon>
        <taxon>Agaricomycetes</taxon>
        <taxon>Agaricomycetidae</taxon>
        <taxon>Agaricales</taxon>
        <taxon>Pluteineae</taxon>
        <taxon>Pluteaceae</taxon>
        <taxon>Pluteus</taxon>
    </lineage>
</organism>
<reference evidence="1 2" key="1">
    <citation type="journal article" date="2019" name="Nat. Ecol. Evol.">
        <title>Megaphylogeny resolves global patterns of mushroom evolution.</title>
        <authorList>
            <person name="Varga T."/>
            <person name="Krizsan K."/>
            <person name="Foldi C."/>
            <person name="Dima B."/>
            <person name="Sanchez-Garcia M."/>
            <person name="Sanchez-Ramirez S."/>
            <person name="Szollosi G.J."/>
            <person name="Szarkandi J.G."/>
            <person name="Papp V."/>
            <person name="Albert L."/>
            <person name="Andreopoulos W."/>
            <person name="Angelini C."/>
            <person name="Antonin V."/>
            <person name="Barry K.W."/>
            <person name="Bougher N.L."/>
            <person name="Buchanan P."/>
            <person name="Buyck B."/>
            <person name="Bense V."/>
            <person name="Catcheside P."/>
            <person name="Chovatia M."/>
            <person name="Cooper J."/>
            <person name="Damon W."/>
            <person name="Desjardin D."/>
            <person name="Finy P."/>
            <person name="Geml J."/>
            <person name="Haridas S."/>
            <person name="Hughes K."/>
            <person name="Justo A."/>
            <person name="Karasinski D."/>
            <person name="Kautmanova I."/>
            <person name="Kiss B."/>
            <person name="Kocsube S."/>
            <person name="Kotiranta H."/>
            <person name="LaButti K.M."/>
            <person name="Lechner B.E."/>
            <person name="Liimatainen K."/>
            <person name="Lipzen A."/>
            <person name="Lukacs Z."/>
            <person name="Mihaltcheva S."/>
            <person name="Morgado L.N."/>
            <person name="Niskanen T."/>
            <person name="Noordeloos M.E."/>
            <person name="Ohm R.A."/>
            <person name="Ortiz-Santana B."/>
            <person name="Ovrebo C."/>
            <person name="Racz N."/>
            <person name="Riley R."/>
            <person name="Savchenko A."/>
            <person name="Shiryaev A."/>
            <person name="Soop K."/>
            <person name="Spirin V."/>
            <person name="Szebenyi C."/>
            <person name="Tomsovsky M."/>
            <person name="Tulloss R.E."/>
            <person name="Uehling J."/>
            <person name="Grigoriev I.V."/>
            <person name="Vagvolgyi C."/>
            <person name="Papp T."/>
            <person name="Martin F.M."/>
            <person name="Miettinen O."/>
            <person name="Hibbett D.S."/>
            <person name="Nagy L.G."/>
        </authorList>
    </citation>
    <scope>NUCLEOTIDE SEQUENCE [LARGE SCALE GENOMIC DNA]</scope>
    <source>
        <strain evidence="1 2">NL-1719</strain>
    </source>
</reference>
<name>A0ACD3AEW8_9AGAR</name>
<dbReference type="Proteomes" id="UP000308600">
    <property type="component" value="Unassembled WGS sequence"/>
</dbReference>
<protein>
    <submittedName>
        <fullName evidence="1">Cytochrome P450</fullName>
    </submittedName>
</protein>
<evidence type="ECO:0000313" key="1">
    <source>
        <dbReference type="EMBL" id="TFK64221.1"/>
    </source>
</evidence>